<dbReference type="PANTHER" id="PTHR31143">
    <property type="match status" value="1"/>
</dbReference>
<evidence type="ECO:0000313" key="3">
    <source>
        <dbReference type="Proteomes" id="UP001065593"/>
    </source>
</evidence>
<protein>
    <submittedName>
        <fullName evidence="2">Acetyltransferase</fullName>
    </submittedName>
</protein>
<evidence type="ECO:0000259" key="1">
    <source>
        <dbReference type="PROSITE" id="PS51186"/>
    </source>
</evidence>
<comment type="caution">
    <text evidence="2">The sequence shown here is derived from an EMBL/GenBank/DDBJ whole genome shotgun (WGS) entry which is preliminary data.</text>
</comment>
<dbReference type="InterPro" id="IPR016181">
    <property type="entry name" value="Acyl_CoA_acyltransferase"/>
</dbReference>
<gene>
    <name evidence="2" type="ORF">LYSBPC_22880</name>
</gene>
<dbReference type="Proteomes" id="UP001065593">
    <property type="component" value="Unassembled WGS sequence"/>
</dbReference>
<dbReference type="InterPro" id="IPR027365">
    <property type="entry name" value="GNAT_acetyltra_YdfB-like"/>
</dbReference>
<dbReference type="PANTHER" id="PTHR31143:SF2">
    <property type="entry name" value="FR47-LIKE DOMAIN-CONTAINING PROTEIN-RELATED"/>
    <property type="match status" value="1"/>
</dbReference>
<dbReference type="Pfam" id="PF12746">
    <property type="entry name" value="GNAT_acetyltran"/>
    <property type="match status" value="1"/>
</dbReference>
<dbReference type="SUPFAM" id="SSF55729">
    <property type="entry name" value="Acyl-CoA N-acyltransferases (Nat)"/>
    <property type="match status" value="1"/>
</dbReference>
<keyword evidence="3" id="KW-1185">Reference proteome</keyword>
<reference evidence="2" key="1">
    <citation type="submission" date="2022-08" db="EMBL/GenBank/DDBJ databases">
        <title>Draft genome sequence of Lysinibacillus sp. strain KH24.</title>
        <authorList>
            <person name="Kanbe H."/>
            <person name="Itoh H."/>
        </authorList>
    </citation>
    <scope>NUCLEOTIDE SEQUENCE</scope>
    <source>
        <strain evidence="2">KH24</strain>
    </source>
</reference>
<dbReference type="EMBL" id="BRZA01000002">
    <property type="protein sequence ID" value="GLC89161.1"/>
    <property type="molecule type" value="Genomic_DNA"/>
</dbReference>
<accession>A0ABQ5NLC1</accession>
<dbReference type="RefSeq" id="WP_264988904.1">
    <property type="nucleotide sequence ID" value="NZ_BRZA01000002.1"/>
</dbReference>
<proteinExistence type="predicted"/>
<evidence type="ECO:0000313" key="2">
    <source>
        <dbReference type="EMBL" id="GLC89161.1"/>
    </source>
</evidence>
<dbReference type="Gene3D" id="3.40.630.30">
    <property type="match status" value="1"/>
</dbReference>
<dbReference type="PROSITE" id="PS51186">
    <property type="entry name" value="GNAT"/>
    <property type="match status" value="1"/>
</dbReference>
<dbReference type="InterPro" id="IPR000182">
    <property type="entry name" value="GNAT_dom"/>
</dbReference>
<sequence>MISELQQSDFHKCLRILNEEGQLEAKAIIAGVNPGRVFVDDTSIPKSGLIWLGNNDGFIFIGDENNEHFNKEINAFIDNVITPEAKKIGLQWFEGVGNHQRWNSQIESLFEHRKLGSWPQKVYMLHKEDYKPERELVLEQGYVVQKMDKALYENKNGLIKNIEFLHAKITEFWLSPEHFFNEGIGYCIIFNNEIVSVCFSGFVVDNIHCIDIETLEAHQGKKLAQLIAHHFVQDCLEHNRIPYWDCMEGNKPSVAVAENVGFCNTFNYKGYEFLF</sequence>
<organism evidence="2 3">
    <name type="scientific">Lysinibacillus piscis</name>
    <dbReference type="NCBI Taxonomy" id="2518931"/>
    <lineage>
        <taxon>Bacteria</taxon>
        <taxon>Bacillati</taxon>
        <taxon>Bacillota</taxon>
        <taxon>Bacilli</taxon>
        <taxon>Bacillales</taxon>
        <taxon>Bacillaceae</taxon>
        <taxon>Lysinibacillus</taxon>
    </lineage>
</organism>
<name>A0ABQ5NLC1_9BACI</name>
<feature type="domain" description="N-acetyltransferase" evidence="1">
    <location>
        <begin position="142"/>
        <end position="275"/>
    </location>
</feature>